<organism evidence="8 9">
    <name type="scientific">Desulforudis audaxviator (strain MP104C)</name>
    <dbReference type="NCBI Taxonomy" id="477974"/>
    <lineage>
        <taxon>Bacteria</taxon>
        <taxon>Bacillati</taxon>
        <taxon>Bacillota</taxon>
        <taxon>Clostridia</taxon>
        <taxon>Thermoanaerobacterales</taxon>
        <taxon>Candidatus Desulforudaceae</taxon>
        <taxon>Candidatus Desulforudis</taxon>
    </lineage>
</organism>
<proteinExistence type="inferred from homology"/>
<dbReference type="InterPro" id="IPR010045">
    <property type="entry name" value="DeoB"/>
</dbReference>
<dbReference type="Gene3D" id="3.40.720.10">
    <property type="entry name" value="Alkaline Phosphatase, subunit A"/>
    <property type="match status" value="1"/>
</dbReference>
<dbReference type="GO" id="GO:0005829">
    <property type="term" value="C:cytosol"/>
    <property type="evidence" value="ECO:0007669"/>
    <property type="project" value="TreeGrafter"/>
</dbReference>
<keyword evidence="9" id="KW-1185">Reference proteome</keyword>
<feature type="binding site" evidence="5">
    <location>
        <position position="285"/>
    </location>
    <ligand>
        <name>Mn(2+)</name>
        <dbReference type="ChEBI" id="CHEBI:29035"/>
        <label>2</label>
    </ligand>
</feature>
<sequence length="397" mass="41846">MGPVKRVILIVLDSVGVGELPDAAAYGDAGTNTLANTARAVGGLSLPHLEALGLGNIIPVPGVPPASRPRAAYGKMATLSAGKDTTTGHWELAGLVLDRPFPVYPDGFPAALIAAFEARIGRPTLGNRPASGTAIIEELGAEHVRTGAPIVYTSADSVFQVAAHEEVIPVEELYRICRVARELLTGEHAPARVIARPFAGPPGRFVRTPRRKDFSLPPSGETILDALKKRGHAVVGVGKIGNIFAERGLTESFPTRDNEQGVDRTLAVLRTFPSGLVFTNLIEFDMLYGHRNDAHGYAAALAAFDRRLPEILGALATEDLLVLTADHGCDPTTAGTDHTREYVPLLALGPRLRGGVDLGTRASLADVAATVAEVFGFGWPVGTSFYGRLVPEGGGRP</sequence>
<keyword evidence="2 5" id="KW-0479">Metal-binding</keyword>
<evidence type="ECO:0000256" key="3">
    <source>
        <dbReference type="ARBA" id="ARBA00023211"/>
    </source>
</evidence>
<dbReference type="eggNOG" id="COG1015">
    <property type="taxonomic scope" value="Bacteria"/>
</dbReference>
<dbReference type="NCBIfam" id="TIGR01696">
    <property type="entry name" value="deoB"/>
    <property type="match status" value="1"/>
</dbReference>
<reference evidence="9" key="1">
    <citation type="submission" date="2007-10" db="EMBL/GenBank/DDBJ databases">
        <title>Complete sequence of chromosome of Desulforudis audaxviator MP104C.</title>
        <authorList>
            <person name="Copeland A."/>
            <person name="Lucas S."/>
            <person name="Lapidus A."/>
            <person name="Barry K."/>
            <person name="Glavina del Rio T."/>
            <person name="Dalin E."/>
            <person name="Tice H."/>
            <person name="Bruce D."/>
            <person name="Pitluck S."/>
            <person name="Lowry S.R."/>
            <person name="Larimer F."/>
            <person name="Land M.L."/>
            <person name="Hauser L."/>
            <person name="Kyrpides N."/>
            <person name="Ivanova N.N."/>
            <person name="Richardson P."/>
        </authorList>
    </citation>
    <scope>NUCLEOTIDE SEQUENCE [LARGE SCALE GENOMIC DNA]</scope>
    <source>
        <strain evidence="9">MP104C</strain>
    </source>
</reference>
<dbReference type="STRING" id="477974.Daud_1281"/>
<dbReference type="InterPro" id="IPR024052">
    <property type="entry name" value="Phosphopentomutase_DeoB_cap_sf"/>
</dbReference>
<feature type="binding site" evidence="5">
    <location>
        <position position="326"/>
    </location>
    <ligand>
        <name>Mn(2+)</name>
        <dbReference type="ChEBI" id="CHEBI:29035"/>
        <label>1</label>
    </ligand>
</feature>
<dbReference type="GO" id="GO:0006015">
    <property type="term" value="P:5-phosphoribose 1-diphosphate biosynthetic process"/>
    <property type="evidence" value="ECO:0007669"/>
    <property type="project" value="UniProtKB-UniPathway"/>
</dbReference>
<dbReference type="Pfam" id="PF01676">
    <property type="entry name" value="Metalloenzyme"/>
    <property type="match status" value="1"/>
</dbReference>
<comment type="cofactor">
    <cofactor evidence="5">
        <name>Mn(2+)</name>
        <dbReference type="ChEBI" id="CHEBI:29035"/>
    </cofactor>
    <text evidence="5">Binds 2 manganese ions.</text>
</comment>
<gene>
    <name evidence="5" type="primary">deoB</name>
    <name evidence="8" type="ordered locus">Daud_1281</name>
</gene>
<comment type="catalytic activity">
    <reaction evidence="5">
        <text>2-deoxy-alpha-D-ribose 1-phosphate = 2-deoxy-D-ribose 5-phosphate</text>
        <dbReference type="Rhea" id="RHEA:27658"/>
        <dbReference type="ChEBI" id="CHEBI:57259"/>
        <dbReference type="ChEBI" id="CHEBI:62877"/>
        <dbReference type="EC" id="5.4.2.7"/>
    </reaction>
</comment>
<dbReference type="EC" id="5.4.2.7" evidence="5 6"/>
<keyword evidence="4 5" id="KW-0413">Isomerase</keyword>
<dbReference type="GO" id="GO:0008973">
    <property type="term" value="F:phosphopentomutase activity"/>
    <property type="evidence" value="ECO:0007669"/>
    <property type="project" value="UniProtKB-UniRule"/>
</dbReference>
<accession>B1I498</accession>
<feature type="binding site" evidence="5">
    <location>
        <position position="327"/>
    </location>
    <ligand>
        <name>Mn(2+)</name>
        <dbReference type="ChEBI" id="CHEBI:29035"/>
        <label>1</label>
    </ligand>
</feature>
<dbReference type="AlphaFoldDB" id="B1I498"/>
<evidence type="ECO:0000256" key="1">
    <source>
        <dbReference type="ARBA" id="ARBA00010373"/>
    </source>
</evidence>
<dbReference type="NCBIfam" id="NF003766">
    <property type="entry name" value="PRK05362.1"/>
    <property type="match status" value="1"/>
</dbReference>
<feature type="binding site" evidence="5">
    <location>
        <position position="338"/>
    </location>
    <ligand>
        <name>Mn(2+)</name>
        <dbReference type="ChEBI" id="CHEBI:29035"/>
        <label>2</label>
    </ligand>
</feature>
<evidence type="ECO:0000313" key="9">
    <source>
        <dbReference type="Proteomes" id="UP000008544"/>
    </source>
</evidence>
<feature type="binding site" evidence="5">
    <location>
        <position position="13"/>
    </location>
    <ligand>
        <name>Mn(2+)</name>
        <dbReference type="ChEBI" id="CHEBI:29035"/>
        <label>1</label>
    </ligand>
</feature>
<dbReference type="GO" id="GO:0006018">
    <property type="term" value="P:2-deoxyribose 1-phosphate catabolic process"/>
    <property type="evidence" value="ECO:0007669"/>
    <property type="project" value="UniProtKB-UniRule"/>
</dbReference>
<dbReference type="EMBL" id="CP000860">
    <property type="protein sequence ID" value="ACA59792.1"/>
    <property type="molecule type" value="Genomic_DNA"/>
</dbReference>
<dbReference type="RefSeq" id="WP_012302377.1">
    <property type="nucleotide sequence ID" value="NC_010424.1"/>
</dbReference>
<dbReference type="GO" id="GO:0000287">
    <property type="term" value="F:magnesium ion binding"/>
    <property type="evidence" value="ECO:0007669"/>
    <property type="project" value="UniProtKB-UniRule"/>
</dbReference>
<comment type="catalytic activity">
    <reaction evidence="5">
        <text>alpha-D-ribose 1-phosphate = D-ribose 5-phosphate</text>
        <dbReference type="Rhea" id="RHEA:18793"/>
        <dbReference type="ChEBI" id="CHEBI:57720"/>
        <dbReference type="ChEBI" id="CHEBI:78346"/>
        <dbReference type="EC" id="5.4.2.7"/>
    </reaction>
</comment>
<dbReference type="SUPFAM" id="SSF53649">
    <property type="entry name" value="Alkaline phosphatase-like"/>
    <property type="match status" value="1"/>
</dbReference>
<dbReference type="Proteomes" id="UP000008544">
    <property type="component" value="Chromosome"/>
</dbReference>
<protein>
    <recommendedName>
        <fullName evidence="5 6">Phosphopentomutase</fullName>
        <ecNumber evidence="5 6">5.4.2.7</ecNumber>
    </recommendedName>
    <alternativeName>
        <fullName evidence="5">Phosphodeoxyribomutase</fullName>
    </alternativeName>
</protein>
<comment type="function">
    <text evidence="5">Isomerase that catalyzes the conversion of deoxy-ribose 1-phosphate (dRib-1-P) and ribose 1-phosphate (Rib-1-P) to deoxy-ribose 5-phosphate (dRib-5-P) and ribose 5-phosphate (Rib-5-P), respectively.</text>
</comment>
<evidence type="ECO:0000256" key="6">
    <source>
        <dbReference type="NCBIfam" id="TIGR01696"/>
    </source>
</evidence>
<evidence type="ECO:0000256" key="2">
    <source>
        <dbReference type="ARBA" id="ARBA00022723"/>
    </source>
</evidence>
<dbReference type="HAMAP" id="MF_00740">
    <property type="entry name" value="Phosphopentomut"/>
    <property type="match status" value="1"/>
</dbReference>
<evidence type="ECO:0000259" key="7">
    <source>
        <dbReference type="Pfam" id="PF01676"/>
    </source>
</evidence>
<dbReference type="InterPro" id="IPR017850">
    <property type="entry name" value="Alkaline_phosphatase_core_sf"/>
</dbReference>
<dbReference type="CDD" id="cd16009">
    <property type="entry name" value="PPM"/>
    <property type="match status" value="1"/>
</dbReference>
<reference evidence="8 9" key="2">
    <citation type="journal article" date="2008" name="Science">
        <title>Environmental genomics reveals a single-species ecosystem deep within Earth.</title>
        <authorList>
            <person name="Chivian D."/>
            <person name="Brodie E.L."/>
            <person name="Alm E.J."/>
            <person name="Culley D.E."/>
            <person name="Dehal P.S."/>
            <person name="Desantis T.Z."/>
            <person name="Gihring T.M."/>
            <person name="Lapidus A."/>
            <person name="Lin L.H."/>
            <person name="Lowry S.R."/>
            <person name="Moser D.P."/>
            <person name="Richardson P.M."/>
            <person name="Southam G."/>
            <person name="Wanger G."/>
            <person name="Pratt L.M."/>
            <person name="Andersen G.L."/>
            <person name="Hazen T.C."/>
            <person name="Brockman F.J."/>
            <person name="Arkin A.P."/>
            <person name="Onstott T.C."/>
        </authorList>
    </citation>
    <scope>NUCLEOTIDE SEQUENCE [LARGE SCALE GENOMIC DNA]</scope>
    <source>
        <strain evidence="8 9">MP104C</strain>
    </source>
</reference>
<dbReference type="KEGG" id="dau:Daud_1281"/>
<dbReference type="PANTHER" id="PTHR21110:SF0">
    <property type="entry name" value="PHOSPHOPENTOMUTASE"/>
    <property type="match status" value="1"/>
</dbReference>
<dbReference type="PANTHER" id="PTHR21110">
    <property type="entry name" value="PHOSPHOPENTOMUTASE"/>
    <property type="match status" value="1"/>
</dbReference>
<evidence type="ECO:0000256" key="5">
    <source>
        <dbReference type="HAMAP-Rule" id="MF_00740"/>
    </source>
</evidence>
<dbReference type="OrthoDB" id="9769930at2"/>
<feature type="binding site" evidence="5">
    <location>
        <position position="290"/>
    </location>
    <ligand>
        <name>Mn(2+)</name>
        <dbReference type="ChEBI" id="CHEBI:29035"/>
        <label>2</label>
    </ligand>
</feature>
<comment type="pathway">
    <text evidence="5">Carbohydrate degradation; 2-deoxy-D-ribose 1-phosphate degradation; D-glyceraldehyde 3-phosphate and acetaldehyde from 2-deoxy-alpha-D-ribose 1-phosphate: step 1/2.</text>
</comment>
<dbReference type="PIRSF" id="PIRSF001491">
    <property type="entry name" value="Ppentomutase"/>
    <property type="match status" value="1"/>
</dbReference>
<dbReference type="UniPathway" id="UPA00087">
    <property type="reaction ID" value="UER00173"/>
</dbReference>
<comment type="subcellular location">
    <subcellularLocation>
        <location evidence="5">Cytoplasm</location>
    </subcellularLocation>
</comment>
<dbReference type="SUPFAM" id="SSF143856">
    <property type="entry name" value="DeoB insert domain-like"/>
    <property type="match status" value="1"/>
</dbReference>
<dbReference type="GO" id="GO:0043094">
    <property type="term" value="P:metabolic compound salvage"/>
    <property type="evidence" value="ECO:0007669"/>
    <property type="project" value="UniProtKB-UniRule"/>
</dbReference>
<dbReference type="InterPro" id="IPR006124">
    <property type="entry name" value="Metalloenzyme"/>
</dbReference>
<keyword evidence="3 5" id="KW-0464">Manganese</keyword>
<evidence type="ECO:0000313" key="8">
    <source>
        <dbReference type="EMBL" id="ACA59792.1"/>
    </source>
</evidence>
<feature type="domain" description="Metalloenzyme" evidence="7">
    <location>
        <begin position="5"/>
        <end position="377"/>
    </location>
</feature>
<keyword evidence="5" id="KW-0963">Cytoplasm</keyword>
<comment type="similarity">
    <text evidence="1 5">Belongs to the phosphopentomutase family.</text>
</comment>
<dbReference type="GO" id="GO:0030145">
    <property type="term" value="F:manganese ion binding"/>
    <property type="evidence" value="ECO:0007669"/>
    <property type="project" value="UniProtKB-UniRule"/>
</dbReference>
<dbReference type="Gene3D" id="3.30.70.1250">
    <property type="entry name" value="Phosphopentomutase"/>
    <property type="match status" value="1"/>
</dbReference>
<dbReference type="HOGENOM" id="CLU_053861_0_0_9"/>
<dbReference type="GO" id="GO:0009117">
    <property type="term" value="P:nucleotide metabolic process"/>
    <property type="evidence" value="ECO:0007669"/>
    <property type="project" value="UniProtKB-UniRule"/>
</dbReference>
<name>B1I498_DESAP</name>
<evidence type="ECO:0000256" key="4">
    <source>
        <dbReference type="ARBA" id="ARBA00023235"/>
    </source>
</evidence>